<keyword evidence="2" id="KW-1185">Reference proteome</keyword>
<name>A0A6G6WID2_9ACTN</name>
<dbReference type="AlphaFoldDB" id="A0A6G6WID2"/>
<organism evidence="1 2">
    <name type="scientific">Nocardioides anomalus</name>
    <dbReference type="NCBI Taxonomy" id="2712223"/>
    <lineage>
        <taxon>Bacteria</taxon>
        <taxon>Bacillati</taxon>
        <taxon>Actinomycetota</taxon>
        <taxon>Actinomycetes</taxon>
        <taxon>Propionibacteriales</taxon>
        <taxon>Nocardioidaceae</taxon>
        <taxon>Nocardioides</taxon>
    </lineage>
</organism>
<evidence type="ECO:0000313" key="2">
    <source>
        <dbReference type="Proteomes" id="UP000502996"/>
    </source>
</evidence>
<evidence type="ECO:0000313" key="1">
    <source>
        <dbReference type="EMBL" id="QIG44966.1"/>
    </source>
</evidence>
<dbReference type="KEGG" id="nano:G5V58_21285"/>
<dbReference type="Proteomes" id="UP000502996">
    <property type="component" value="Chromosome"/>
</dbReference>
<gene>
    <name evidence="1" type="ORF">G5V58_21285</name>
</gene>
<dbReference type="RefSeq" id="WP_165237056.1">
    <property type="nucleotide sequence ID" value="NZ_CP049257.1"/>
</dbReference>
<proteinExistence type="predicted"/>
<protein>
    <submittedName>
        <fullName evidence="1">Uncharacterized protein</fullName>
    </submittedName>
</protein>
<accession>A0A6G6WID2</accession>
<dbReference type="EMBL" id="CP049257">
    <property type="protein sequence ID" value="QIG44966.1"/>
    <property type="molecule type" value="Genomic_DNA"/>
</dbReference>
<reference evidence="1 2" key="1">
    <citation type="submission" date="2020-02" db="EMBL/GenBank/DDBJ databases">
        <title>Full genome sequence of Nocardioides sp. R-3366.</title>
        <authorList>
            <person name="Im W.-T."/>
        </authorList>
    </citation>
    <scope>NUCLEOTIDE SEQUENCE [LARGE SCALE GENOMIC DNA]</scope>
    <source>
        <strain evidence="1 2">R-3366</strain>
    </source>
</reference>
<sequence length="428" mass="44092">MSVRVAERSDKYDHLLQLADLFDSSGDRLRSMAGLGAEILRDDAVADSAELSASTHALAEEDIRAATTGKHGLLSRSIELDADALVVRATVLTYQWIDELRDAAYETLGAVAGRAIGYLAPNVALGGAIVTAGLIETDALDRDGVSTYLSELAEANPELMDHVVSGGGGLLDGLQMRSALTVPSAAGEAARQVARGGLRAVGVQPLRQDSSAALRDVAAGLLTDPRPAPEPATGVEPPCVPTSLVDLMTRLDELDGKVLVHRTAPGRYVAYVGRPPAVSEDGLRLSTGDLSPYAAEVARTVAAAVAGDEQPHVMTVGTGAGGAVAAELGAQRQPLPFTVDQVITAGAPAAQVPRLPSTTRMLALEDRADPVALLGSLIAAGDDNRVTVVFDAAGSSSESVYVAGARTADASPDVVAELDRLRGLGYLA</sequence>